<dbReference type="EMBL" id="KE344492">
    <property type="protein sequence ID" value="EXB63833.1"/>
    <property type="molecule type" value="Genomic_DNA"/>
</dbReference>
<proteinExistence type="predicted"/>
<dbReference type="Proteomes" id="UP000030645">
    <property type="component" value="Unassembled WGS sequence"/>
</dbReference>
<feature type="region of interest" description="Disordered" evidence="1">
    <location>
        <begin position="90"/>
        <end position="111"/>
    </location>
</feature>
<reference evidence="3" key="1">
    <citation type="submission" date="2013-01" db="EMBL/GenBank/DDBJ databases">
        <title>Draft Genome Sequence of a Mulberry Tree, Morus notabilis C.K. Schneid.</title>
        <authorList>
            <person name="He N."/>
            <person name="Zhao S."/>
        </authorList>
    </citation>
    <scope>NUCLEOTIDE SEQUENCE</scope>
</reference>
<dbReference type="PANTHER" id="PTHR33130">
    <property type="entry name" value="PUTATIVE (DUF1639)-RELATED"/>
    <property type="match status" value="1"/>
</dbReference>
<sequence>MVCSSTNQSMAATAIPQRNRQNFCVSLLQWGRKKRRFPFSRKKRSCFTNVGPNQKSRVQASELENTKDRLRFLLEEKEVANPCNLLKKRTEASKKAEKRPEKPALGSSDERLPATGEKTIFRVRLSQQEVEEDFAKILGRNRLPRPKKRPRKFDRLFPGTLIKEIKKGAYKMPPRVANMVENLPELYVKTTVGQEYKSKVVVVEEKSLLTVLMTIEIMVASSRIQLEARQIQREEMIVE</sequence>
<dbReference type="AlphaFoldDB" id="W9R9N7"/>
<organism evidence="2 3">
    <name type="scientific">Morus notabilis</name>
    <dbReference type="NCBI Taxonomy" id="981085"/>
    <lineage>
        <taxon>Eukaryota</taxon>
        <taxon>Viridiplantae</taxon>
        <taxon>Streptophyta</taxon>
        <taxon>Embryophyta</taxon>
        <taxon>Tracheophyta</taxon>
        <taxon>Spermatophyta</taxon>
        <taxon>Magnoliopsida</taxon>
        <taxon>eudicotyledons</taxon>
        <taxon>Gunneridae</taxon>
        <taxon>Pentapetalae</taxon>
        <taxon>rosids</taxon>
        <taxon>fabids</taxon>
        <taxon>Rosales</taxon>
        <taxon>Moraceae</taxon>
        <taxon>Moreae</taxon>
        <taxon>Morus</taxon>
    </lineage>
</organism>
<accession>W9R9N7</accession>
<evidence type="ECO:0000313" key="3">
    <source>
        <dbReference type="Proteomes" id="UP000030645"/>
    </source>
</evidence>
<dbReference type="Pfam" id="PF07797">
    <property type="entry name" value="DUF1639"/>
    <property type="match status" value="1"/>
</dbReference>
<keyword evidence="3" id="KW-1185">Reference proteome</keyword>
<dbReference type="PANTHER" id="PTHR33130:SF43">
    <property type="entry name" value="OS01G0688600 PROTEIN"/>
    <property type="match status" value="1"/>
</dbReference>
<dbReference type="InterPro" id="IPR012438">
    <property type="entry name" value="DUF1639"/>
</dbReference>
<name>W9R9N7_9ROSA</name>
<protein>
    <submittedName>
        <fullName evidence="2">Uncharacterized protein</fullName>
    </submittedName>
</protein>
<evidence type="ECO:0000256" key="1">
    <source>
        <dbReference type="SAM" id="MobiDB-lite"/>
    </source>
</evidence>
<gene>
    <name evidence="2" type="ORF">L484_021106</name>
</gene>
<evidence type="ECO:0000313" key="2">
    <source>
        <dbReference type="EMBL" id="EXB63833.1"/>
    </source>
</evidence>